<gene>
    <name evidence="6" type="ORF">DD236_06935</name>
</gene>
<dbReference type="SUPFAM" id="SSF53822">
    <property type="entry name" value="Periplasmic binding protein-like I"/>
    <property type="match status" value="1"/>
</dbReference>
<dbReference type="InterPro" id="IPR000843">
    <property type="entry name" value="HTH_LacI"/>
</dbReference>
<dbReference type="Gene3D" id="3.40.50.2300">
    <property type="match status" value="2"/>
</dbReference>
<dbReference type="PANTHER" id="PTHR30146:SF148">
    <property type="entry name" value="HTH-TYPE TRANSCRIPTIONAL REPRESSOR PURR-RELATED"/>
    <property type="match status" value="1"/>
</dbReference>
<dbReference type="CDD" id="cd01392">
    <property type="entry name" value="HTH_LacI"/>
    <property type="match status" value="1"/>
</dbReference>
<evidence type="ECO:0000256" key="4">
    <source>
        <dbReference type="ARBA" id="ARBA00023163"/>
    </source>
</evidence>
<sequence length="335" mass="36009">MPERSASRSRRPSLKDVAEEAGVGFGTASRTLSDNGYVAESTRRKVLAAADRLGYRPNRLAAGLRSNRSNLVALLVPDYTNEFYSVGSAAAARLLRERGYQLIIAASANPEQERNAIDSLAEYRVDGIVRVPIDPALPVDVPCPVVELNRRSQLQDVSAVLCDDRSGFLQLTEALIERGHREIAMVVGEESFSTTQARVAGYEAALGEAGLSVRTMCGAFDSEWGRAATESLLRSENRPTAIIAASPRIASGAVAACVAHDVQVPDELALVSYDAPEWFSFWGGGIYSFVPPLETMARRAVEILLDRLDHPDALPETVVLPGSIQDGASIGGRIS</sequence>
<dbReference type="InterPro" id="IPR028082">
    <property type="entry name" value="Peripla_BP_I"/>
</dbReference>
<dbReference type="EMBL" id="QETB01000003">
    <property type="protein sequence ID" value="PWF26577.1"/>
    <property type="molecule type" value="Genomic_DNA"/>
</dbReference>
<dbReference type="PROSITE" id="PS50932">
    <property type="entry name" value="HTH_LACI_2"/>
    <property type="match status" value="1"/>
</dbReference>
<dbReference type="RefSeq" id="WP_109093650.1">
    <property type="nucleotide sequence ID" value="NZ_JBQDCU010000032.1"/>
</dbReference>
<keyword evidence="1" id="KW-0678">Repressor</keyword>
<dbReference type="InterPro" id="IPR046335">
    <property type="entry name" value="LacI/GalR-like_sensor"/>
</dbReference>
<evidence type="ECO:0000256" key="3">
    <source>
        <dbReference type="ARBA" id="ARBA00023125"/>
    </source>
</evidence>
<organism evidence="6 7">
    <name type="scientific">Ancrocorticia populi</name>
    <dbReference type="NCBI Taxonomy" id="2175228"/>
    <lineage>
        <taxon>Bacteria</taxon>
        <taxon>Bacillati</taxon>
        <taxon>Actinomycetota</taxon>
        <taxon>Actinomycetes</taxon>
        <taxon>Actinomycetales</taxon>
        <taxon>Actinomycetaceae</taxon>
        <taxon>Ancrocorticia</taxon>
    </lineage>
</organism>
<dbReference type="CDD" id="cd06267">
    <property type="entry name" value="PBP1_LacI_sugar_binding-like"/>
    <property type="match status" value="1"/>
</dbReference>
<feature type="domain" description="HTH lacI-type" evidence="5">
    <location>
        <begin position="12"/>
        <end position="66"/>
    </location>
</feature>
<dbReference type="GO" id="GO:0000976">
    <property type="term" value="F:transcription cis-regulatory region binding"/>
    <property type="evidence" value="ECO:0007669"/>
    <property type="project" value="TreeGrafter"/>
</dbReference>
<protein>
    <submittedName>
        <fullName evidence="6">LacI family transcriptional regulator</fullName>
    </submittedName>
</protein>
<evidence type="ECO:0000256" key="1">
    <source>
        <dbReference type="ARBA" id="ARBA00022491"/>
    </source>
</evidence>
<keyword evidence="7" id="KW-1185">Reference proteome</keyword>
<keyword evidence="3" id="KW-0238">DNA-binding</keyword>
<comment type="caution">
    <text evidence="6">The sequence shown here is derived from an EMBL/GenBank/DDBJ whole genome shotgun (WGS) entry which is preliminary data.</text>
</comment>
<dbReference type="AlphaFoldDB" id="A0A2V1KA96"/>
<evidence type="ECO:0000313" key="6">
    <source>
        <dbReference type="EMBL" id="PWF26577.1"/>
    </source>
</evidence>
<evidence type="ECO:0000259" key="5">
    <source>
        <dbReference type="PROSITE" id="PS50932"/>
    </source>
</evidence>
<dbReference type="Gene3D" id="1.10.260.40">
    <property type="entry name" value="lambda repressor-like DNA-binding domains"/>
    <property type="match status" value="1"/>
</dbReference>
<name>A0A2V1KA96_9ACTO</name>
<dbReference type="Pfam" id="PF13377">
    <property type="entry name" value="Peripla_BP_3"/>
    <property type="match status" value="1"/>
</dbReference>
<evidence type="ECO:0000256" key="2">
    <source>
        <dbReference type="ARBA" id="ARBA00023015"/>
    </source>
</evidence>
<dbReference type="Pfam" id="PF00356">
    <property type="entry name" value="LacI"/>
    <property type="match status" value="1"/>
</dbReference>
<dbReference type="GO" id="GO:0003700">
    <property type="term" value="F:DNA-binding transcription factor activity"/>
    <property type="evidence" value="ECO:0007669"/>
    <property type="project" value="TreeGrafter"/>
</dbReference>
<dbReference type="InterPro" id="IPR010982">
    <property type="entry name" value="Lambda_DNA-bd_dom_sf"/>
</dbReference>
<dbReference type="SMART" id="SM00354">
    <property type="entry name" value="HTH_LACI"/>
    <property type="match status" value="1"/>
</dbReference>
<dbReference type="PANTHER" id="PTHR30146">
    <property type="entry name" value="LACI-RELATED TRANSCRIPTIONAL REPRESSOR"/>
    <property type="match status" value="1"/>
</dbReference>
<keyword evidence="2" id="KW-0805">Transcription regulation</keyword>
<accession>A0A2V1KA96</accession>
<keyword evidence="4" id="KW-0804">Transcription</keyword>
<evidence type="ECO:0000313" key="7">
    <source>
        <dbReference type="Proteomes" id="UP000245283"/>
    </source>
</evidence>
<dbReference type="SUPFAM" id="SSF47413">
    <property type="entry name" value="lambda repressor-like DNA-binding domains"/>
    <property type="match status" value="1"/>
</dbReference>
<reference evidence="7" key="1">
    <citation type="submission" date="2018-05" db="EMBL/GenBank/DDBJ databases">
        <authorList>
            <person name="Li Y."/>
        </authorList>
    </citation>
    <scope>NUCLEOTIDE SEQUENCE [LARGE SCALE GENOMIC DNA]</scope>
    <source>
        <strain evidence="7">sk1b4</strain>
    </source>
</reference>
<proteinExistence type="predicted"/>
<dbReference type="OrthoDB" id="4919174at2"/>
<dbReference type="Proteomes" id="UP000245283">
    <property type="component" value="Unassembled WGS sequence"/>
</dbReference>